<keyword evidence="5" id="KW-1185">Reference proteome</keyword>
<evidence type="ECO:0000313" key="4">
    <source>
        <dbReference type="EMBL" id="RIX72144.1"/>
    </source>
</evidence>
<dbReference type="AlphaFoldDB" id="A0A9X8CYE5"/>
<protein>
    <submittedName>
        <fullName evidence="4">Leucyl/phenylalanyl-tRNA--protein transferase</fullName>
    </submittedName>
</protein>
<keyword evidence="3" id="KW-0012">Acyltransferase</keyword>
<dbReference type="EMBL" id="QXMN01000109">
    <property type="protein sequence ID" value="RIX72144.1"/>
    <property type="molecule type" value="Genomic_DNA"/>
</dbReference>
<evidence type="ECO:0000256" key="2">
    <source>
        <dbReference type="ARBA" id="ARBA00022679"/>
    </source>
</evidence>
<dbReference type="GO" id="GO:0030163">
    <property type="term" value="P:protein catabolic process"/>
    <property type="evidence" value="ECO:0007669"/>
    <property type="project" value="InterPro"/>
</dbReference>
<reference evidence="4 5" key="1">
    <citation type="submission" date="2018-09" db="EMBL/GenBank/DDBJ databases">
        <title>Acidovorax cavernicola nov. sp. isolated from Gruta de las Maravillas (Aracena, Spain).</title>
        <authorList>
            <person name="Jurado V."/>
            <person name="Gutierrez-Patricio S."/>
            <person name="Gonzalez-Pimentel J.L."/>
            <person name="Miller A.Z."/>
            <person name="Laiz L."/>
            <person name="Saiz-Jimenez C."/>
        </authorList>
    </citation>
    <scope>NUCLEOTIDE SEQUENCE [LARGE SCALE GENOMIC DNA]</scope>
    <source>
        <strain evidence="4 5">1011MAR4D40.2</strain>
    </source>
</reference>
<dbReference type="Gene3D" id="3.40.630.70">
    <property type="entry name" value="Leucyl/phenylalanyl-tRNA-protein transferase, C-terminal domain"/>
    <property type="match status" value="1"/>
</dbReference>
<keyword evidence="1" id="KW-0963">Cytoplasm</keyword>
<keyword evidence="2 4" id="KW-0808">Transferase</keyword>
<evidence type="ECO:0000313" key="5">
    <source>
        <dbReference type="Proteomes" id="UP000265619"/>
    </source>
</evidence>
<dbReference type="SUPFAM" id="SSF55729">
    <property type="entry name" value="Acyl-CoA N-acyltransferases (Nat)"/>
    <property type="match status" value="1"/>
</dbReference>
<name>A0A9X8CYE5_9BURK</name>
<dbReference type="InterPro" id="IPR016181">
    <property type="entry name" value="Acyl_CoA_acyltransferase"/>
</dbReference>
<accession>A0A9X8CYE5</accession>
<proteinExistence type="predicted"/>
<dbReference type="Proteomes" id="UP000265619">
    <property type="component" value="Unassembled WGS sequence"/>
</dbReference>
<comment type="caution">
    <text evidence="4">The sequence shown here is derived from an EMBL/GenBank/DDBJ whole genome shotgun (WGS) entry which is preliminary data.</text>
</comment>
<dbReference type="GO" id="GO:0008914">
    <property type="term" value="F:leucyl-tRNA--protein transferase activity"/>
    <property type="evidence" value="ECO:0007669"/>
    <property type="project" value="InterPro"/>
</dbReference>
<evidence type="ECO:0000256" key="3">
    <source>
        <dbReference type="ARBA" id="ARBA00023315"/>
    </source>
</evidence>
<feature type="non-terminal residue" evidence="4">
    <location>
        <position position="1"/>
    </location>
</feature>
<dbReference type="PANTHER" id="PTHR30098">
    <property type="entry name" value="LEUCYL/PHENYLALANYL-TRNA--PROTEIN TRANSFERASE"/>
    <property type="match status" value="1"/>
</dbReference>
<organism evidence="4 5">
    <name type="scientific">Acidovorax cavernicola</name>
    <dbReference type="NCBI Taxonomy" id="1675792"/>
    <lineage>
        <taxon>Bacteria</taxon>
        <taxon>Pseudomonadati</taxon>
        <taxon>Pseudomonadota</taxon>
        <taxon>Betaproteobacteria</taxon>
        <taxon>Burkholderiales</taxon>
        <taxon>Comamonadaceae</taxon>
        <taxon>Acidovorax</taxon>
    </lineage>
</organism>
<sequence>YCVALGHAVFGESMFAHATDASKIALAALVALCRRHGATQIDCQQATPHLASLGARTMPRREFLAEVERQRQRPRMDWRFDAVYWDWLSPA</sequence>
<dbReference type="PANTHER" id="PTHR30098:SF2">
    <property type="entry name" value="LEUCYL_PHENYLALANYL-TRNA--PROTEIN TRANSFERASE"/>
    <property type="match status" value="1"/>
</dbReference>
<dbReference type="GO" id="GO:0005737">
    <property type="term" value="C:cytoplasm"/>
    <property type="evidence" value="ECO:0007669"/>
    <property type="project" value="TreeGrafter"/>
</dbReference>
<evidence type="ECO:0000256" key="1">
    <source>
        <dbReference type="ARBA" id="ARBA00022490"/>
    </source>
</evidence>
<gene>
    <name evidence="4" type="ORF">D3H34_31185</name>
</gene>
<dbReference type="InterPro" id="IPR042203">
    <property type="entry name" value="Leu/Phe-tRNA_Trfase_C"/>
</dbReference>
<dbReference type="Pfam" id="PF03588">
    <property type="entry name" value="Leu_Phe_trans"/>
    <property type="match status" value="1"/>
</dbReference>
<dbReference type="InterPro" id="IPR004616">
    <property type="entry name" value="Leu/Phe-tRNA_Trfase"/>
</dbReference>